<dbReference type="SMART" id="SM00360">
    <property type="entry name" value="RRM"/>
    <property type="match status" value="1"/>
</dbReference>
<dbReference type="Gene3D" id="3.30.70.330">
    <property type="match status" value="1"/>
</dbReference>
<dbReference type="InterPro" id="IPR052462">
    <property type="entry name" value="SLIRP/GR-RBP-like"/>
</dbReference>
<keyword evidence="1 2" id="KW-0694">RNA-binding</keyword>
<sequence length="130" mass="13735">MSVKLFVGGLSWTTDDRALRQKFEEHGNVLDAVVIRDRETGRSRGFGFVTFSNSSEAQSAIRSLNDTEFNGRTIKVDPSSFAYGSAVGGGLYYGYGGSFDGSTGGGDNGNNDTSGKGGGDVYGGFRYGEN</sequence>
<gene>
    <name evidence="5" type="ORF">AGERDE_LOCUS4598</name>
</gene>
<keyword evidence="6" id="KW-1185">Reference proteome</keyword>
<evidence type="ECO:0000313" key="5">
    <source>
        <dbReference type="EMBL" id="CAG8508106.1"/>
    </source>
</evidence>
<dbReference type="InterPro" id="IPR012677">
    <property type="entry name" value="Nucleotide-bd_a/b_plait_sf"/>
</dbReference>
<dbReference type="GO" id="GO:0003723">
    <property type="term" value="F:RNA binding"/>
    <property type="evidence" value="ECO:0007669"/>
    <property type="project" value="UniProtKB-UniRule"/>
</dbReference>
<organism evidence="5 6">
    <name type="scientific">Ambispora gerdemannii</name>
    <dbReference type="NCBI Taxonomy" id="144530"/>
    <lineage>
        <taxon>Eukaryota</taxon>
        <taxon>Fungi</taxon>
        <taxon>Fungi incertae sedis</taxon>
        <taxon>Mucoromycota</taxon>
        <taxon>Glomeromycotina</taxon>
        <taxon>Glomeromycetes</taxon>
        <taxon>Archaeosporales</taxon>
        <taxon>Ambisporaceae</taxon>
        <taxon>Ambispora</taxon>
    </lineage>
</organism>
<dbReference type="InterPro" id="IPR048289">
    <property type="entry name" value="RRM2_NsCP33-like"/>
</dbReference>
<reference evidence="5" key="1">
    <citation type="submission" date="2021-06" db="EMBL/GenBank/DDBJ databases">
        <authorList>
            <person name="Kallberg Y."/>
            <person name="Tangrot J."/>
            <person name="Rosling A."/>
        </authorList>
    </citation>
    <scope>NUCLEOTIDE SEQUENCE</scope>
    <source>
        <strain evidence="5">MT106</strain>
    </source>
</reference>
<dbReference type="EMBL" id="CAJVPL010000542">
    <property type="protein sequence ID" value="CAG8508106.1"/>
    <property type="molecule type" value="Genomic_DNA"/>
</dbReference>
<comment type="caution">
    <text evidence="5">The sequence shown here is derived from an EMBL/GenBank/DDBJ whole genome shotgun (WGS) entry which is preliminary data.</text>
</comment>
<evidence type="ECO:0000256" key="1">
    <source>
        <dbReference type="ARBA" id="ARBA00022884"/>
    </source>
</evidence>
<dbReference type="SUPFAM" id="SSF54928">
    <property type="entry name" value="RNA-binding domain, RBD"/>
    <property type="match status" value="1"/>
</dbReference>
<dbReference type="Pfam" id="PF00076">
    <property type="entry name" value="RRM_1"/>
    <property type="match status" value="1"/>
</dbReference>
<dbReference type="Proteomes" id="UP000789831">
    <property type="component" value="Unassembled WGS sequence"/>
</dbReference>
<proteinExistence type="predicted"/>
<dbReference type="PROSITE" id="PS50102">
    <property type="entry name" value="RRM"/>
    <property type="match status" value="1"/>
</dbReference>
<dbReference type="InterPro" id="IPR000504">
    <property type="entry name" value="RRM_dom"/>
</dbReference>
<dbReference type="AlphaFoldDB" id="A0A9N8ZUY4"/>
<evidence type="ECO:0000259" key="4">
    <source>
        <dbReference type="PROSITE" id="PS50102"/>
    </source>
</evidence>
<feature type="compositionally biased region" description="Gly residues" evidence="3">
    <location>
        <begin position="115"/>
        <end position="130"/>
    </location>
</feature>
<dbReference type="CDD" id="cd21608">
    <property type="entry name" value="RRM2_NsCP33_like"/>
    <property type="match status" value="1"/>
</dbReference>
<name>A0A9N8ZUY4_9GLOM</name>
<feature type="domain" description="RRM" evidence="4">
    <location>
        <begin position="3"/>
        <end position="81"/>
    </location>
</feature>
<feature type="region of interest" description="Disordered" evidence="3">
    <location>
        <begin position="102"/>
        <end position="130"/>
    </location>
</feature>
<evidence type="ECO:0000313" key="6">
    <source>
        <dbReference type="Proteomes" id="UP000789831"/>
    </source>
</evidence>
<protein>
    <submittedName>
        <fullName evidence="5">3415_t:CDS:1</fullName>
    </submittedName>
</protein>
<dbReference type="InterPro" id="IPR035979">
    <property type="entry name" value="RBD_domain_sf"/>
</dbReference>
<accession>A0A9N8ZUY4</accession>
<dbReference type="PANTHER" id="PTHR48027">
    <property type="entry name" value="HETEROGENEOUS NUCLEAR RIBONUCLEOPROTEIN 87F-RELATED"/>
    <property type="match status" value="1"/>
</dbReference>
<dbReference type="OrthoDB" id="439808at2759"/>
<evidence type="ECO:0000256" key="2">
    <source>
        <dbReference type="PROSITE-ProRule" id="PRU00176"/>
    </source>
</evidence>
<evidence type="ECO:0000256" key="3">
    <source>
        <dbReference type="SAM" id="MobiDB-lite"/>
    </source>
</evidence>